<evidence type="ECO:0000313" key="1">
    <source>
        <dbReference type="EMBL" id="KKM83554.1"/>
    </source>
</evidence>
<reference evidence="1" key="1">
    <citation type="journal article" date="2015" name="Nature">
        <title>Complex archaea that bridge the gap between prokaryotes and eukaryotes.</title>
        <authorList>
            <person name="Spang A."/>
            <person name="Saw J.H."/>
            <person name="Jorgensen S.L."/>
            <person name="Zaremba-Niedzwiedzka K."/>
            <person name="Martijn J."/>
            <person name="Lind A.E."/>
            <person name="van Eijk R."/>
            <person name="Schleper C."/>
            <person name="Guy L."/>
            <person name="Ettema T.J."/>
        </authorList>
    </citation>
    <scope>NUCLEOTIDE SEQUENCE</scope>
</reference>
<protein>
    <submittedName>
        <fullName evidence="1">Uncharacterized protein</fullName>
    </submittedName>
</protein>
<dbReference type="EMBL" id="LAZR01007697">
    <property type="protein sequence ID" value="KKM83554.1"/>
    <property type="molecule type" value="Genomic_DNA"/>
</dbReference>
<name>A0A0F9KN53_9ZZZZ</name>
<organism evidence="1">
    <name type="scientific">marine sediment metagenome</name>
    <dbReference type="NCBI Taxonomy" id="412755"/>
    <lineage>
        <taxon>unclassified sequences</taxon>
        <taxon>metagenomes</taxon>
        <taxon>ecological metagenomes</taxon>
    </lineage>
</organism>
<proteinExistence type="predicted"/>
<dbReference type="AlphaFoldDB" id="A0A0F9KN53"/>
<sequence>DQLCTTEESRQECLQVLADNKAEWGEEEDL</sequence>
<accession>A0A0F9KN53</accession>
<comment type="caution">
    <text evidence="1">The sequence shown here is derived from an EMBL/GenBank/DDBJ whole genome shotgun (WGS) entry which is preliminary data.</text>
</comment>
<gene>
    <name evidence="1" type="ORF">LCGC14_1308300</name>
</gene>
<feature type="non-terminal residue" evidence="1">
    <location>
        <position position="1"/>
    </location>
</feature>